<dbReference type="CDD" id="cd00174">
    <property type="entry name" value="SH3"/>
    <property type="match status" value="1"/>
</dbReference>
<evidence type="ECO:0000259" key="5">
    <source>
        <dbReference type="PROSITE" id="PS50001"/>
    </source>
</evidence>
<dbReference type="Gene3D" id="2.30.30.40">
    <property type="entry name" value="SH3 Domains"/>
    <property type="match status" value="1"/>
</dbReference>
<dbReference type="InterPro" id="IPR036860">
    <property type="entry name" value="SH2_dom_sf"/>
</dbReference>
<reference evidence="7" key="1">
    <citation type="submission" date="2023-03" db="EMBL/GenBank/DDBJ databases">
        <authorList>
            <person name="Steffen K."/>
            <person name="Cardenas P."/>
        </authorList>
    </citation>
    <scope>NUCLEOTIDE SEQUENCE</scope>
</reference>
<keyword evidence="2 3" id="KW-0727">SH2 domain</keyword>
<dbReference type="InterPro" id="IPR001452">
    <property type="entry name" value="SH3_domain"/>
</dbReference>
<evidence type="ECO:0000256" key="2">
    <source>
        <dbReference type="ARBA" id="ARBA00022999"/>
    </source>
</evidence>
<dbReference type="PROSITE" id="PS50001">
    <property type="entry name" value="SH2"/>
    <property type="match status" value="1"/>
</dbReference>
<feature type="domain" description="SH2" evidence="5">
    <location>
        <begin position="71"/>
        <end position="162"/>
    </location>
</feature>
<evidence type="ECO:0000256" key="4">
    <source>
        <dbReference type="PROSITE-ProRule" id="PRU00192"/>
    </source>
</evidence>
<gene>
    <name evidence="7" type="ORF">GBAR_LOCUS19749</name>
</gene>
<dbReference type="Pfam" id="PF07653">
    <property type="entry name" value="SH3_2"/>
    <property type="match status" value="1"/>
</dbReference>
<keyword evidence="7" id="KW-0418">Kinase</keyword>
<dbReference type="GO" id="GO:0005737">
    <property type="term" value="C:cytoplasm"/>
    <property type="evidence" value="ECO:0007669"/>
    <property type="project" value="TreeGrafter"/>
</dbReference>
<organism evidence="7 8">
    <name type="scientific">Geodia barretti</name>
    <name type="common">Barrett's horny sponge</name>
    <dbReference type="NCBI Taxonomy" id="519541"/>
    <lineage>
        <taxon>Eukaryota</taxon>
        <taxon>Metazoa</taxon>
        <taxon>Porifera</taxon>
        <taxon>Demospongiae</taxon>
        <taxon>Heteroscleromorpha</taxon>
        <taxon>Tetractinellida</taxon>
        <taxon>Astrophorina</taxon>
        <taxon>Geodiidae</taxon>
        <taxon>Geodia</taxon>
    </lineage>
</organism>
<dbReference type="InterPro" id="IPR000980">
    <property type="entry name" value="SH2"/>
</dbReference>
<evidence type="ECO:0000259" key="6">
    <source>
        <dbReference type="PROSITE" id="PS50002"/>
    </source>
</evidence>
<dbReference type="EMBL" id="CASHTH010002774">
    <property type="protein sequence ID" value="CAI8035156.1"/>
    <property type="molecule type" value="Genomic_DNA"/>
</dbReference>
<evidence type="ECO:0000256" key="1">
    <source>
        <dbReference type="ARBA" id="ARBA00022443"/>
    </source>
</evidence>
<dbReference type="AlphaFoldDB" id="A0AA35X097"/>
<keyword evidence="1 4" id="KW-0728">SH3 domain</keyword>
<evidence type="ECO:0000313" key="8">
    <source>
        <dbReference type="Proteomes" id="UP001174909"/>
    </source>
</evidence>
<dbReference type="GO" id="GO:0030971">
    <property type="term" value="F:receptor tyrosine kinase binding"/>
    <property type="evidence" value="ECO:0007669"/>
    <property type="project" value="TreeGrafter"/>
</dbReference>
<dbReference type="Proteomes" id="UP001174909">
    <property type="component" value="Unassembled WGS sequence"/>
</dbReference>
<evidence type="ECO:0000256" key="3">
    <source>
        <dbReference type="PROSITE-ProRule" id="PRU00191"/>
    </source>
</evidence>
<dbReference type="GO" id="GO:0016477">
    <property type="term" value="P:cell migration"/>
    <property type="evidence" value="ECO:0007669"/>
    <property type="project" value="TreeGrafter"/>
</dbReference>
<feature type="domain" description="SH3" evidence="6">
    <location>
        <begin position="3"/>
        <end position="63"/>
    </location>
</feature>
<dbReference type="SUPFAM" id="SSF50044">
    <property type="entry name" value="SH3-domain"/>
    <property type="match status" value="1"/>
</dbReference>
<name>A0AA35X097_GEOBA</name>
<dbReference type="SMART" id="SM00326">
    <property type="entry name" value="SH3"/>
    <property type="match status" value="1"/>
</dbReference>
<dbReference type="SUPFAM" id="SSF55550">
    <property type="entry name" value="SH2 domain"/>
    <property type="match status" value="1"/>
</dbReference>
<sequence>MSASGTLCIAAHSHTSHKQNELQFEKGDVVTLIDEPSGDYCQATAADGSVGLVPMSSILERPGVVLQPMPWFHGPITRFEAEKILDRNQDGQFLMRTSQSTEGIYALAVSHKGAVSHYLIAMDFSTRKLTISGKLYFPTLLELVNYYMRNDEDLGTCLRVPRIRPRCPGISTSTLRLLTPSGVLVNLISLLERQ</sequence>
<dbReference type="InterPro" id="IPR036028">
    <property type="entry name" value="SH3-like_dom_sf"/>
</dbReference>
<accession>A0AA35X097</accession>
<proteinExistence type="predicted"/>
<dbReference type="GO" id="GO:0016301">
    <property type="term" value="F:kinase activity"/>
    <property type="evidence" value="ECO:0007669"/>
    <property type="project" value="UniProtKB-KW"/>
</dbReference>
<dbReference type="PANTHER" id="PTHR19969:SF5">
    <property type="entry name" value="CRK-LIKE PROTEIN"/>
    <property type="match status" value="1"/>
</dbReference>
<dbReference type="InterPro" id="IPR051184">
    <property type="entry name" value="Tyrosine-phos_adapter"/>
</dbReference>
<protein>
    <submittedName>
        <fullName evidence="7">Tyrosine-protein kinase CSK</fullName>
    </submittedName>
</protein>
<dbReference type="GO" id="GO:0007167">
    <property type="term" value="P:enzyme-linked receptor protein signaling pathway"/>
    <property type="evidence" value="ECO:0007669"/>
    <property type="project" value="TreeGrafter"/>
</dbReference>
<dbReference type="GO" id="GO:0035591">
    <property type="term" value="F:signaling adaptor activity"/>
    <property type="evidence" value="ECO:0007669"/>
    <property type="project" value="TreeGrafter"/>
</dbReference>
<dbReference type="PANTHER" id="PTHR19969">
    <property type="entry name" value="SH2-SH3 ADAPTOR PROTEIN-RELATED"/>
    <property type="match status" value="1"/>
</dbReference>
<dbReference type="PROSITE" id="PS50002">
    <property type="entry name" value="SH3"/>
    <property type="match status" value="1"/>
</dbReference>
<dbReference type="PRINTS" id="PR00401">
    <property type="entry name" value="SH2DOMAIN"/>
</dbReference>
<comment type="caution">
    <text evidence="7">The sequence shown here is derived from an EMBL/GenBank/DDBJ whole genome shotgun (WGS) entry which is preliminary data.</text>
</comment>
<dbReference type="SMART" id="SM00252">
    <property type="entry name" value="SH2"/>
    <property type="match status" value="1"/>
</dbReference>
<keyword evidence="7" id="KW-0808">Transferase</keyword>
<dbReference type="Gene3D" id="3.30.505.10">
    <property type="entry name" value="SH2 domain"/>
    <property type="match status" value="1"/>
</dbReference>
<dbReference type="Pfam" id="PF00017">
    <property type="entry name" value="SH2"/>
    <property type="match status" value="1"/>
</dbReference>
<keyword evidence="8" id="KW-1185">Reference proteome</keyword>
<evidence type="ECO:0000313" key="7">
    <source>
        <dbReference type="EMBL" id="CAI8035156.1"/>
    </source>
</evidence>